<dbReference type="AlphaFoldDB" id="A0A645EZD2"/>
<accession>A0A645EZD2</accession>
<dbReference type="Gene3D" id="3.30.470.20">
    <property type="entry name" value="ATP-grasp fold, B domain"/>
    <property type="match status" value="1"/>
</dbReference>
<keyword evidence="4" id="KW-0808">Transferase</keyword>
<name>A0A645EZD2_9ZZZZ</name>
<proteinExistence type="predicted"/>
<keyword evidence="1" id="KW-0436">Ligase</keyword>
<organism evidence="4">
    <name type="scientific">bioreactor metagenome</name>
    <dbReference type="NCBI Taxonomy" id="1076179"/>
    <lineage>
        <taxon>unclassified sequences</taxon>
        <taxon>metagenomes</taxon>
        <taxon>ecological metagenomes</taxon>
    </lineage>
</organism>
<dbReference type="EMBL" id="VSSQ01053392">
    <property type="protein sequence ID" value="MPN07415.1"/>
    <property type="molecule type" value="Genomic_DNA"/>
</dbReference>
<keyword evidence="3" id="KW-0067">ATP-binding</keyword>
<reference evidence="4" key="1">
    <citation type="submission" date="2019-08" db="EMBL/GenBank/DDBJ databases">
        <authorList>
            <person name="Kucharzyk K."/>
            <person name="Murdoch R.W."/>
            <person name="Higgins S."/>
            <person name="Loffler F."/>
        </authorList>
    </citation>
    <scope>NUCLEOTIDE SEQUENCE</scope>
</reference>
<dbReference type="GO" id="GO:0005524">
    <property type="term" value="F:ATP binding"/>
    <property type="evidence" value="ECO:0007669"/>
    <property type="project" value="UniProtKB-KW"/>
</dbReference>
<dbReference type="GO" id="GO:0016746">
    <property type="term" value="F:acyltransferase activity"/>
    <property type="evidence" value="ECO:0007669"/>
    <property type="project" value="UniProtKB-KW"/>
</dbReference>
<keyword evidence="4" id="KW-0012">Acyltransferase</keyword>
<keyword evidence="2" id="KW-0547">Nucleotide-binding</keyword>
<dbReference type="GO" id="GO:0016874">
    <property type="term" value="F:ligase activity"/>
    <property type="evidence" value="ECO:0007669"/>
    <property type="project" value="UniProtKB-KW"/>
</dbReference>
<dbReference type="InterPro" id="IPR051538">
    <property type="entry name" value="Acyl-CoA_Synth/Transferase"/>
</dbReference>
<evidence type="ECO:0000256" key="3">
    <source>
        <dbReference type="ARBA" id="ARBA00022840"/>
    </source>
</evidence>
<dbReference type="Pfam" id="PF13549">
    <property type="entry name" value="ATP-grasp_5"/>
    <property type="match status" value="1"/>
</dbReference>
<sequence length="169" mass="18417">MKVVSRDIIHKSDVGGVKLNLMNADEVQQAFIALKEICTGKSFSGTMVYPMLKKGDELIMGLTRDPQFGPVVAFGMGGVFAEVFKDVALRVAPLTKESALDMIRAVKASRILEGARGGEKKDLDALLDILVKLSRLMFVYDEIAEVDLNPVFAYGKGAAVADVRILLKR</sequence>
<dbReference type="SUPFAM" id="SSF56059">
    <property type="entry name" value="Glutathione synthetase ATP-binding domain-like"/>
    <property type="match status" value="1"/>
</dbReference>
<evidence type="ECO:0000256" key="2">
    <source>
        <dbReference type="ARBA" id="ARBA00022741"/>
    </source>
</evidence>
<dbReference type="EC" id="2.3.1.-" evidence="4"/>
<gene>
    <name evidence="4" type="primary">pka_8</name>
    <name evidence="4" type="ORF">SDC9_154685</name>
</gene>
<evidence type="ECO:0000313" key="4">
    <source>
        <dbReference type="EMBL" id="MPN07415.1"/>
    </source>
</evidence>
<evidence type="ECO:0000256" key="1">
    <source>
        <dbReference type="ARBA" id="ARBA00022598"/>
    </source>
</evidence>
<dbReference type="PANTHER" id="PTHR43334">
    <property type="entry name" value="ACETATE--COA LIGASE [ADP-FORMING]"/>
    <property type="match status" value="1"/>
</dbReference>
<dbReference type="PANTHER" id="PTHR43334:SF1">
    <property type="entry name" value="3-HYDROXYPROPIONATE--COA LIGASE [ADP-FORMING]"/>
    <property type="match status" value="1"/>
</dbReference>
<protein>
    <submittedName>
        <fullName evidence="4">Protein lysine acetyltransferase Pka</fullName>
        <ecNumber evidence="4">2.3.1.-</ecNumber>
    </submittedName>
</protein>
<comment type="caution">
    <text evidence="4">The sequence shown here is derived from an EMBL/GenBank/DDBJ whole genome shotgun (WGS) entry which is preliminary data.</text>
</comment>